<comment type="caution">
    <text evidence="2">The sequence shown here is derived from an EMBL/GenBank/DDBJ whole genome shotgun (WGS) entry which is preliminary data.</text>
</comment>
<keyword evidence="1" id="KW-1133">Transmembrane helix</keyword>
<feature type="transmembrane region" description="Helical" evidence="1">
    <location>
        <begin position="6"/>
        <end position="26"/>
    </location>
</feature>
<evidence type="ECO:0000256" key="1">
    <source>
        <dbReference type="SAM" id="Phobius"/>
    </source>
</evidence>
<name>A0ABT0SIG3_9GAMM</name>
<protein>
    <submittedName>
        <fullName evidence="2">Uncharacterized protein</fullName>
    </submittedName>
</protein>
<evidence type="ECO:0000313" key="2">
    <source>
        <dbReference type="EMBL" id="MCL7715133.1"/>
    </source>
</evidence>
<reference evidence="2 3" key="1">
    <citation type="submission" date="2021-08" db="EMBL/GenBank/DDBJ databases">
        <title>Novel members of of the genus Stenotrophomonas from differernt environment.</title>
        <authorList>
            <person name="Deng Y."/>
        </authorList>
    </citation>
    <scope>NUCLEOTIDE SEQUENCE [LARGE SCALE GENOMIC DNA]</scope>
    <source>
        <strain evidence="2 3">CPCC 101365</strain>
    </source>
</reference>
<accession>A0ABT0SIG3</accession>
<organism evidence="2 3">
    <name type="scientific">Stenotrophomonas mori</name>
    <dbReference type="NCBI Taxonomy" id="2871096"/>
    <lineage>
        <taxon>Bacteria</taxon>
        <taxon>Pseudomonadati</taxon>
        <taxon>Pseudomonadota</taxon>
        <taxon>Gammaproteobacteria</taxon>
        <taxon>Lysobacterales</taxon>
        <taxon>Lysobacteraceae</taxon>
        <taxon>Stenotrophomonas</taxon>
    </lineage>
</organism>
<keyword evidence="1" id="KW-0472">Membrane</keyword>
<proteinExistence type="predicted"/>
<evidence type="ECO:0000313" key="3">
    <source>
        <dbReference type="Proteomes" id="UP001431235"/>
    </source>
</evidence>
<dbReference type="RefSeq" id="WP_250064442.1">
    <property type="nucleotide sequence ID" value="NZ_JAIKTS010000003.1"/>
</dbReference>
<keyword evidence="1" id="KW-0812">Transmembrane</keyword>
<gene>
    <name evidence="2" type="ORF">K5L01_10790</name>
</gene>
<feature type="transmembrane region" description="Helical" evidence="1">
    <location>
        <begin position="76"/>
        <end position="98"/>
    </location>
</feature>
<keyword evidence="3" id="KW-1185">Reference proteome</keyword>
<dbReference type="Proteomes" id="UP001431235">
    <property type="component" value="Unassembled WGS sequence"/>
</dbReference>
<dbReference type="EMBL" id="JAIKTS010000003">
    <property type="protein sequence ID" value="MCL7715133.1"/>
    <property type="molecule type" value="Genomic_DNA"/>
</dbReference>
<sequence>MDKETWSLVISVIGLALGVLAAHAQLKAIAKKALKASGDKARTWIARMETDADLYSANPSVLISFLAKEFLMLLKFFFLTVAMLAVLKAIASLCLYGAAKHSCLSMQCGLAISWRVFHTLLELPCARQERVTTMTANSSFKPTPLRGAA</sequence>